<keyword evidence="2" id="KW-0547">Nucleotide-binding</keyword>
<dbReference type="PANTHER" id="PTHR10426">
    <property type="entry name" value="STRICTOSIDINE SYNTHASE-RELATED"/>
    <property type="match status" value="1"/>
</dbReference>
<dbReference type="Proteomes" id="UP001168528">
    <property type="component" value="Unassembled WGS sequence"/>
</dbReference>
<evidence type="ECO:0000256" key="1">
    <source>
        <dbReference type="SAM" id="SignalP"/>
    </source>
</evidence>
<keyword evidence="1" id="KW-0732">Signal</keyword>
<keyword evidence="2" id="KW-0067">ATP-binding</keyword>
<organism evidence="2 3">
    <name type="scientific">Rhodocytophaga aerolata</name>
    <dbReference type="NCBI Taxonomy" id="455078"/>
    <lineage>
        <taxon>Bacteria</taxon>
        <taxon>Pseudomonadati</taxon>
        <taxon>Bacteroidota</taxon>
        <taxon>Cytophagia</taxon>
        <taxon>Cytophagales</taxon>
        <taxon>Rhodocytophagaceae</taxon>
        <taxon>Rhodocytophaga</taxon>
    </lineage>
</organism>
<dbReference type="EMBL" id="JAUKPO010000016">
    <property type="protein sequence ID" value="MDO1449106.1"/>
    <property type="molecule type" value="Genomic_DNA"/>
</dbReference>
<dbReference type="RefSeq" id="WP_302039907.1">
    <property type="nucleotide sequence ID" value="NZ_JAUKPO010000016.1"/>
</dbReference>
<dbReference type="PANTHER" id="PTHR10426:SF88">
    <property type="entry name" value="ADIPOCYTE PLASMA MEMBRANE-ASSOCIATED PROTEIN HEMOMUCIN-RELATED"/>
    <property type="match status" value="1"/>
</dbReference>
<accession>A0ABT8RAI1</accession>
<sequence length="289" mass="31833">MKTQFFASALLLSCLFTNATLPPTSYQGKATLTKKWETEAVLNVPESVLYDQKQNVLYVSNIVGKPGDKDGNGFISKVSLNGKVENLEWVKGLDAPKGMGVYNNKLYIADLTKVLVVNTANGAVLKTIDVPGASFLNDVTVDSKGVVYVSDSDTKKIFRVQNDKVELWMENKDLKKPNGLLAMGNDLAMLDMDADGAFYKISTKDKKMTKFAEGVSSGDGVVMVGKDEYLVSNWNGEVSYINSKGEKQVLLDTKEQKVNAADIEYIASQNLLLVPTFFDNKVMAYEFKK</sequence>
<reference evidence="2" key="1">
    <citation type="submission" date="2023-07" db="EMBL/GenBank/DDBJ databases">
        <title>The genome sequence of Rhodocytophaga aerolata KACC 12507.</title>
        <authorList>
            <person name="Zhang X."/>
        </authorList>
    </citation>
    <scope>NUCLEOTIDE SEQUENCE</scope>
    <source>
        <strain evidence="2">KACC 12507</strain>
    </source>
</reference>
<dbReference type="SUPFAM" id="SSF63829">
    <property type="entry name" value="Calcium-dependent phosphotriesterase"/>
    <property type="match status" value="1"/>
</dbReference>
<dbReference type="InterPro" id="IPR011042">
    <property type="entry name" value="6-blade_b-propeller_TolB-like"/>
</dbReference>
<protein>
    <submittedName>
        <fullName evidence="2">ATP-binding protein</fullName>
    </submittedName>
</protein>
<feature type="chain" id="PRO_5046509441" evidence="1">
    <location>
        <begin position="20"/>
        <end position="289"/>
    </location>
</feature>
<keyword evidence="3" id="KW-1185">Reference proteome</keyword>
<feature type="signal peptide" evidence="1">
    <location>
        <begin position="1"/>
        <end position="19"/>
    </location>
</feature>
<proteinExistence type="predicted"/>
<gene>
    <name evidence="2" type="ORF">Q0590_22710</name>
</gene>
<evidence type="ECO:0000313" key="2">
    <source>
        <dbReference type="EMBL" id="MDO1449106.1"/>
    </source>
</evidence>
<dbReference type="Gene3D" id="2.120.10.30">
    <property type="entry name" value="TolB, C-terminal domain"/>
    <property type="match status" value="1"/>
</dbReference>
<evidence type="ECO:0000313" key="3">
    <source>
        <dbReference type="Proteomes" id="UP001168528"/>
    </source>
</evidence>
<dbReference type="GO" id="GO:0005524">
    <property type="term" value="F:ATP binding"/>
    <property type="evidence" value="ECO:0007669"/>
    <property type="project" value="UniProtKB-KW"/>
</dbReference>
<comment type="caution">
    <text evidence="2">The sequence shown here is derived from an EMBL/GenBank/DDBJ whole genome shotgun (WGS) entry which is preliminary data.</text>
</comment>
<name>A0ABT8RAI1_9BACT</name>